<dbReference type="Gene3D" id="3.40.630.30">
    <property type="match status" value="1"/>
</dbReference>
<proteinExistence type="predicted"/>
<evidence type="ECO:0000256" key="2">
    <source>
        <dbReference type="ARBA" id="ARBA00023315"/>
    </source>
</evidence>
<sequence>MTPHATTRTVRTADADGLVPLYTTLSHPATAAQIRSRLERLTGDPTYELWVAEAAAGELLGFAAGHLLFPVEDDAPAAQLIALVTAEEARGKGVGTALCAAFEAWAVERGAARTMLNSSTRRTEAHAFHTRRGYTASGVRFSKFLWYQSTGYGEGLGR</sequence>
<dbReference type="EMBL" id="CP002040">
    <property type="protein sequence ID" value="ADH67482.1"/>
    <property type="molecule type" value="Genomic_DNA"/>
</dbReference>
<dbReference type="Pfam" id="PF00583">
    <property type="entry name" value="Acetyltransf_1"/>
    <property type="match status" value="1"/>
</dbReference>
<accession>D7B7B0</accession>
<evidence type="ECO:0000259" key="3">
    <source>
        <dbReference type="PROSITE" id="PS51186"/>
    </source>
</evidence>
<keyword evidence="5" id="KW-1185">Reference proteome</keyword>
<dbReference type="InterPro" id="IPR000182">
    <property type="entry name" value="GNAT_dom"/>
</dbReference>
<keyword evidence="2" id="KW-0012">Acyltransferase</keyword>
<dbReference type="OrthoDB" id="9789603at2"/>
<gene>
    <name evidence="4" type="ordered locus">Ndas_2056</name>
</gene>
<dbReference type="KEGG" id="nda:Ndas_2056"/>
<dbReference type="eggNOG" id="COG0454">
    <property type="taxonomic scope" value="Bacteria"/>
</dbReference>
<evidence type="ECO:0000313" key="5">
    <source>
        <dbReference type="Proteomes" id="UP000002219"/>
    </source>
</evidence>
<protein>
    <submittedName>
        <fullName evidence="4">GCN5-related N-acetyltransferase</fullName>
    </submittedName>
</protein>
<dbReference type="HOGENOM" id="CLU_013985_34_4_11"/>
<feature type="domain" description="N-acetyltransferase" evidence="3">
    <location>
        <begin position="5"/>
        <end position="158"/>
    </location>
</feature>
<dbReference type="PANTHER" id="PTHR43877">
    <property type="entry name" value="AMINOALKYLPHOSPHONATE N-ACETYLTRANSFERASE-RELATED-RELATED"/>
    <property type="match status" value="1"/>
</dbReference>
<dbReference type="GeneID" id="91484644"/>
<dbReference type="Proteomes" id="UP000002219">
    <property type="component" value="Chromosome 1"/>
</dbReference>
<dbReference type="InterPro" id="IPR016181">
    <property type="entry name" value="Acyl_CoA_acyltransferase"/>
</dbReference>
<evidence type="ECO:0000313" key="4">
    <source>
        <dbReference type="EMBL" id="ADH67482.1"/>
    </source>
</evidence>
<dbReference type="AlphaFoldDB" id="D7B7B0"/>
<dbReference type="GO" id="GO:0016747">
    <property type="term" value="F:acyltransferase activity, transferring groups other than amino-acyl groups"/>
    <property type="evidence" value="ECO:0007669"/>
    <property type="project" value="InterPro"/>
</dbReference>
<keyword evidence="1" id="KW-0808">Transferase</keyword>
<dbReference type="CDD" id="cd04301">
    <property type="entry name" value="NAT_SF"/>
    <property type="match status" value="1"/>
</dbReference>
<dbReference type="InterPro" id="IPR050832">
    <property type="entry name" value="Bact_Acetyltransf"/>
</dbReference>
<dbReference type="SUPFAM" id="SSF55729">
    <property type="entry name" value="Acyl-CoA N-acyltransferases (Nat)"/>
    <property type="match status" value="1"/>
</dbReference>
<dbReference type="RefSeq" id="WP_013153089.1">
    <property type="nucleotide sequence ID" value="NC_014210.1"/>
</dbReference>
<organism evidence="4 5">
    <name type="scientific">Nocardiopsis dassonvillei (strain ATCC 23218 / DSM 43111 / CIP 107115 / JCM 7437 / KCTC 9190 / NBRC 14626 / NCTC 10488 / NRRL B-5397 / IMRU 509)</name>
    <name type="common">Actinomadura dassonvillei</name>
    <dbReference type="NCBI Taxonomy" id="446468"/>
    <lineage>
        <taxon>Bacteria</taxon>
        <taxon>Bacillati</taxon>
        <taxon>Actinomycetota</taxon>
        <taxon>Actinomycetes</taxon>
        <taxon>Streptosporangiales</taxon>
        <taxon>Nocardiopsidaceae</taxon>
        <taxon>Nocardiopsis</taxon>
    </lineage>
</organism>
<dbReference type="STRING" id="446468.Ndas_2056"/>
<evidence type="ECO:0000256" key="1">
    <source>
        <dbReference type="ARBA" id="ARBA00022679"/>
    </source>
</evidence>
<reference evidence="4 5" key="1">
    <citation type="journal article" date="2010" name="Stand. Genomic Sci.">
        <title>Complete genome sequence of Nocardiopsis dassonvillei type strain (IMRU 509).</title>
        <authorList>
            <person name="Sun H."/>
            <person name="Lapidus A."/>
            <person name="Nolan M."/>
            <person name="Lucas S."/>
            <person name="Del Rio T.G."/>
            <person name="Tice H."/>
            <person name="Cheng J.F."/>
            <person name="Tapia R."/>
            <person name="Han C."/>
            <person name="Goodwin L."/>
            <person name="Pitluck S."/>
            <person name="Pagani I."/>
            <person name="Ivanova N."/>
            <person name="Mavromatis K."/>
            <person name="Mikhailova N."/>
            <person name="Pati A."/>
            <person name="Chen A."/>
            <person name="Palaniappan K."/>
            <person name="Land M."/>
            <person name="Hauser L."/>
            <person name="Chang Y.J."/>
            <person name="Jeffries C.D."/>
            <person name="Djao O.D."/>
            <person name="Rohde M."/>
            <person name="Sikorski J."/>
            <person name="Goker M."/>
            <person name="Woyke T."/>
            <person name="Bristow J."/>
            <person name="Eisen J.A."/>
            <person name="Markowitz V."/>
            <person name="Hugenholtz P."/>
            <person name="Kyrpides N.C."/>
            <person name="Klenk H.P."/>
        </authorList>
    </citation>
    <scope>NUCLEOTIDE SEQUENCE [LARGE SCALE GENOMIC DNA]</scope>
    <source>
        <strain evidence="5">ATCC 23218 / DSM 43111 / CIP 107115 / JCM 7437 / KCTC 9190 / NBRC 14626 / NCTC 10488 / NRRL B-5397 / IMRU 509</strain>
    </source>
</reference>
<dbReference type="PROSITE" id="PS51186">
    <property type="entry name" value="GNAT"/>
    <property type="match status" value="1"/>
</dbReference>
<name>D7B7B0_NOCDD</name>